<dbReference type="UniPathway" id="UPA00031">
    <property type="reaction ID" value="UER00007"/>
</dbReference>
<dbReference type="GO" id="GO:0004636">
    <property type="term" value="F:phosphoribosyl-ATP diphosphatase activity"/>
    <property type="evidence" value="ECO:0007669"/>
    <property type="project" value="UniProtKB-UniRule"/>
</dbReference>
<evidence type="ECO:0000256" key="1">
    <source>
        <dbReference type="ARBA" id="ARBA00001460"/>
    </source>
</evidence>
<dbReference type="Gene3D" id="1.10.287.1080">
    <property type="entry name" value="MazG-like"/>
    <property type="match status" value="1"/>
</dbReference>
<comment type="catalytic activity">
    <reaction evidence="1 10">
        <text>1-(5-phospho-beta-D-ribosyl)-ATP + H2O = 1-(5-phospho-beta-D-ribosyl)-5'-AMP + diphosphate + H(+)</text>
        <dbReference type="Rhea" id="RHEA:22828"/>
        <dbReference type="ChEBI" id="CHEBI:15377"/>
        <dbReference type="ChEBI" id="CHEBI:15378"/>
        <dbReference type="ChEBI" id="CHEBI:33019"/>
        <dbReference type="ChEBI" id="CHEBI:59457"/>
        <dbReference type="ChEBI" id="CHEBI:73183"/>
        <dbReference type="EC" id="3.6.1.31"/>
    </reaction>
</comment>
<dbReference type="NCBIfam" id="NF001611">
    <property type="entry name" value="PRK00400.1-3"/>
    <property type="match status" value="1"/>
</dbReference>
<dbReference type="GO" id="GO:0000105">
    <property type="term" value="P:L-histidine biosynthetic process"/>
    <property type="evidence" value="ECO:0007669"/>
    <property type="project" value="UniProtKB-UniRule"/>
</dbReference>
<comment type="caution">
    <text evidence="11">The sequence shown here is derived from an EMBL/GenBank/DDBJ whole genome shotgun (WGS) entry which is preliminary data.</text>
</comment>
<dbReference type="InterPro" id="IPR008179">
    <property type="entry name" value="HisE"/>
</dbReference>
<accession>A0A8J6PAH9</accession>
<keyword evidence="4 10" id="KW-0963">Cytoplasm</keyword>
<proteinExistence type="inferred from homology"/>
<reference evidence="11 12" key="1">
    <citation type="submission" date="2020-08" db="EMBL/GenBank/DDBJ databases">
        <title>Bridging the membrane lipid divide: bacteria of the FCB group superphylum have the potential to synthesize archaeal ether lipids.</title>
        <authorList>
            <person name="Villanueva L."/>
            <person name="Von Meijenfeldt F.A.B."/>
            <person name="Westbye A.B."/>
            <person name="Yadav S."/>
            <person name="Hopmans E.C."/>
            <person name="Dutilh B.E."/>
            <person name="Sinninghe Damste J.S."/>
        </authorList>
    </citation>
    <scope>NUCLEOTIDE SEQUENCE [LARGE SCALE GENOMIC DNA]</scope>
    <source>
        <strain evidence="11">NIOZ-UU100</strain>
    </source>
</reference>
<sequence length="106" mass="11880">MSNILNELTSILEERKSADPQESYVSSLYHKGIDTILKKVGEEATETVIAAKDGDHAQIVYEMADLWFHCLVLLSHQNISPDEVLSELERRLGVSGHEEKASRESV</sequence>
<dbReference type="EMBL" id="JACNFK010000026">
    <property type="protein sequence ID" value="MBC8519742.1"/>
    <property type="molecule type" value="Genomic_DNA"/>
</dbReference>
<dbReference type="SUPFAM" id="SSF101386">
    <property type="entry name" value="all-alpha NTP pyrophosphatases"/>
    <property type="match status" value="1"/>
</dbReference>
<gene>
    <name evidence="10" type="primary">hisE</name>
    <name evidence="11" type="ORF">H8D24_04960</name>
</gene>
<dbReference type="HAMAP" id="MF_01020">
    <property type="entry name" value="HisE"/>
    <property type="match status" value="1"/>
</dbReference>
<evidence type="ECO:0000313" key="11">
    <source>
        <dbReference type="EMBL" id="MBC8519742.1"/>
    </source>
</evidence>
<evidence type="ECO:0000256" key="2">
    <source>
        <dbReference type="ARBA" id="ARBA00004496"/>
    </source>
</evidence>
<evidence type="ECO:0000256" key="4">
    <source>
        <dbReference type="ARBA" id="ARBA00022490"/>
    </source>
</evidence>
<dbReference type="InterPro" id="IPR021130">
    <property type="entry name" value="PRib-ATP_PPHydrolase-like"/>
</dbReference>
<organism evidence="11 12">
    <name type="scientific">Candidatus Thiopontia autotrophica</name>
    <dbReference type="NCBI Taxonomy" id="2841688"/>
    <lineage>
        <taxon>Bacteria</taxon>
        <taxon>Pseudomonadati</taxon>
        <taxon>Pseudomonadota</taxon>
        <taxon>Gammaproteobacteria</taxon>
        <taxon>Candidatus Thiopontia</taxon>
    </lineage>
</organism>
<dbReference type="Proteomes" id="UP000654401">
    <property type="component" value="Unassembled WGS sequence"/>
</dbReference>
<dbReference type="PANTHER" id="PTHR42945">
    <property type="entry name" value="HISTIDINE BIOSYNTHESIS BIFUNCTIONAL PROTEIN"/>
    <property type="match status" value="1"/>
</dbReference>
<comment type="similarity">
    <text evidence="10">Belongs to the PRA-PH family.</text>
</comment>
<dbReference type="FunFam" id="1.10.287.1080:FF:000002">
    <property type="entry name" value="Histidine biosynthesis bifunctional protein HisIE"/>
    <property type="match status" value="1"/>
</dbReference>
<dbReference type="GO" id="GO:0005737">
    <property type="term" value="C:cytoplasm"/>
    <property type="evidence" value="ECO:0007669"/>
    <property type="project" value="UniProtKB-SubCell"/>
</dbReference>
<keyword evidence="7 10" id="KW-0378">Hydrolase</keyword>
<evidence type="ECO:0000256" key="3">
    <source>
        <dbReference type="ARBA" id="ARBA00005204"/>
    </source>
</evidence>
<keyword evidence="9 10" id="KW-0368">Histidine biosynthesis</keyword>
<evidence type="ECO:0000313" key="12">
    <source>
        <dbReference type="Proteomes" id="UP000654401"/>
    </source>
</evidence>
<protein>
    <recommendedName>
        <fullName evidence="10">Phosphoribosyl-ATP pyrophosphatase</fullName>
        <shortName evidence="10">PRA-PH</shortName>
        <ecNumber evidence="10">3.6.1.31</ecNumber>
    </recommendedName>
</protein>
<evidence type="ECO:0000256" key="10">
    <source>
        <dbReference type="HAMAP-Rule" id="MF_01020"/>
    </source>
</evidence>
<comment type="subcellular location">
    <subcellularLocation>
        <location evidence="2 10">Cytoplasm</location>
    </subcellularLocation>
</comment>
<dbReference type="CDD" id="cd11534">
    <property type="entry name" value="NTP-PPase_HisIE_like"/>
    <property type="match status" value="1"/>
</dbReference>
<dbReference type="Pfam" id="PF01503">
    <property type="entry name" value="PRA-PH"/>
    <property type="match status" value="1"/>
</dbReference>
<keyword evidence="8 10" id="KW-0067">ATP-binding</keyword>
<dbReference type="AlphaFoldDB" id="A0A8J6PAH9"/>
<evidence type="ECO:0000256" key="6">
    <source>
        <dbReference type="ARBA" id="ARBA00022741"/>
    </source>
</evidence>
<name>A0A8J6PAH9_9GAMM</name>
<comment type="pathway">
    <text evidence="3 10">Amino-acid biosynthesis; L-histidine biosynthesis; L-histidine from 5-phospho-alpha-D-ribose 1-diphosphate: step 2/9.</text>
</comment>
<evidence type="ECO:0000256" key="9">
    <source>
        <dbReference type="ARBA" id="ARBA00023102"/>
    </source>
</evidence>
<keyword evidence="5 10" id="KW-0028">Amino-acid biosynthesis</keyword>
<dbReference type="PANTHER" id="PTHR42945:SF9">
    <property type="entry name" value="HISTIDINE BIOSYNTHESIS BIFUNCTIONAL PROTEIN HISIE"/>
    <property type="match status" value="1"/>
</dbReference>
<evidence type="ECO:0000256" key="5">
    <source>
        <dbReference type="ARBA" id="ARBA00022605"/>
    </source>
</evidence>
<evidence type="ECO:0000256" key="8">
    <source>
        <dbReference type="ARBA" id="ARBA00022840"/>
    </source>
</evidence>
<evidence type="ECO:0000256" key="7">
    <source>
        <dbReference type="ARBA" id="ARBA00022801"/>
    </source>
</evidence>
<dbReference type="EC" id="3.6.1.31" evidence="10"/>
<keyword evidence="6 10" id="KW-0547">Nucleotide-binding</keyword>
<dbReference type="NCBIfam" id="TIGR03188">
    <property type="entry name" value="histidine_hisI"/>
    <property type="match status" value="1"/>
</dbReference>
<dbReference type="GO" id="GO:0005524">
    <property type="term" value="F:ATP binding"/>
    <property type="evidence" value="ECO:0007669"/>
    <property type="project" value="UniProtKB-KW"/>
</dbReference>